<dbReference type="InterPro" id="IPR051791">
    <property type="entry name" value="Pra-immunoreactive"/>
</dbReference>
<evidence type="ECO:0000256" key="3">
    <source>
        <dbReference type="ARBA" id="ARBA00022692"/>
    </source>
</evidence>
<dbReference type="EMBL" id="CM001475">
    <property type="protein sequence ID" value="EIC31370.1"/>
    <property type="molecule type" value="Genomic_DNA"/>
</dbReference>
<evidence type="ECO:0000256" key="4">
    <source>
        <dbReference type="ARBA" id="ARBA00022989"/>
    </source>
</evidence>
<keyword evidence="3 6" id="KW-0812">Transmembrane</keyword>
<gene>
    <name evidence="8" type="ORF">Metal_3725</name>
</gene>
<dbReference type="Pfam" id="PF06271">
    <property type="entry name" value="RDD"/>
    <property type="match status" value="1"/>
</dbReference>
<keyword evidence="4 6" id="KW-1133">Transmembrane helix</keyword>
<dbReference type="PANTHER" id="PTHR36115">
    <property type="entry name" value="PROLINE-RICH ANTIGEN HOMOLOG-RELATED"/>
    <property type="match status" value="1"/>
</dbReference>
<dbReference type="AlphaFoldDB" id="H8GHQ2"/>
<dbReference type="Proteomes" id="UP000005090">
    <property type="component" value="Chromosome"/>
</dbReference>
<feature type="transmembrane region" description="Helical" evidence="6">
    <location>
        <begin position="109"/>
        <end position="128"/>
    </location>
</feature>
<dbReference type="HOGENOM" id="CLU_053152_4_0_6"/>
<evidence type="ECO:0000256" key="6">
    <source>
        <dbReference type="SAM" id="Phobius"/>
    </source>
</evidence>
<evidence type="ECO:0000313" key="8">
    <source>
        <dbReference type="EMBL" id="EIC31370.1"/>
    </source>
</evidence>
<feature type="transmembrane region" description="Helical" evidence="6">
    <location>
        <begin position="25"/>
        <end position="46"/>
    </location>
</feature>
<proteinExistence type="predicted"/>
<evidence type="ECO:0000259" key="7">
    <source>
        <dbReference type="Pfam" id="PF06271"/>
    </source>
</evidence>
<organism evidence="8 9">
    <name type="scientific">Methylomicrobium album BG8</name>
    <dbReference type="NCBI Taxonomy" id="686340"/>
    <lineage>
        <taxon>Bacteria</taxon>
        <taxon>Pseudomonadati</taxon>
        <taxon>Pseudomonadota</taxon>
        <taxon>Gammaproteobacteria</taxon>
        <taxon>Methylococcales</taxon>
        <taxon>Methylococcaceae</taxon>
        <taxon>Methylomicrobium</taxon>
    </lineage>
</organism>
<comment type="subcellular location">
    <subcellularLocation>
        <location evidence="1">Cell membrane</location>
        <topology evidence="1">Multi-pass membrane protein</topology>
    </subcellularLocation>
</comment>
<feature type="domain" description="RDD" evidence="7">
    <location>
        <begin position="17"/>
        <end position="140"/>
    </location>
</feature>
<sequence length="154" mass="17469">MRRPSKTSDAPGANSAPGLFRRLAAIVYDSLLLAAVLFAATAAVLPFNSGHAFRPDQYFYPAYLIGVSFLFFGWFWTHGGQTLGMRAWKIKVLTKDGKSLNWRQAGLRFFSALFSWLIFGIGFWWILFDKRKRSWHDHLSDTAVYLDPNSAGSR</sequence>
<evidence type="ECO:0000256" key="2">
    <source>
        <dbReference type="ARBA" id="ARBA00022475"/>
    </source>
</evidence>
<evidence type="ECO:0000256" key="1">
    <source>
        <dbReference type="ARBA" id="ARBA00004651"/>
    </source>
</evidence>
<protein>
    <submittedName>
        <fullName evidence="8">Putative membrane protein</fullName>
    </submittedName>
</protein>
<dbReference type="GO" id="GO:0005886">
    <property type="term" value="C:plasma membrane"/>
    <property type="evidence" value="ECO:0007669"/>
    <property type="project" value="UniProtKB-SubCell"/>
</dbReference>
<dbReference type="STRING" id="686340.Metal_3725"/>
<keyword evidence="2" id="KW-1003">Cell membrane</keyword>
<name>H8GHQ2_METAL</name>
<keyword evidence="5 6" id="KW-0472">Membrane</keyword>
<dbReference type="InterPro" id="IPR010432">
    <property type="entry name" value="RDD"/>
</dbReference>
<keyword evidence="9" id="KW-1185">Reference proteome</keyword>
<evidence type="ECO:0000313" key="9">
    <source>
        <dbReference type="Proteomes" id="UP000005090"/>
    </source>
</evidence>
<dbReference type="eggNOG" id="COG1714">
    <property type="taxonomic scope" value="Bacteria"/>
</dbReference>
<dbReference type="PANTHER" id="PTHR36115:SF10">
    <property type="entry name" value="RDD DOMAIN-CONTAINING PROTEIN"/>
    <property type="match status" value="1"/>
</dbReference>
<accession>H8GHQ2</accession>
<evidence type="ECO:0000256" key="5">
    <source>
        <dbReference type="ARBA" id="ARBA00023136"/>
    </source>
</evidence>
<reference evidence="8 9" key="1">
    <citation type="journal article" date="2013" name="Genome Announc.">
        <title>Genome Sequence of the Obligate Gammaproteobacterial Methanotroph Methylomicrobium album Strain BG8.</title>
        <authorList>
            <person name="Kits K.D."/>
            <person name="Kalyuzhnaya M.G."/>
            <person name="Klotz M.G."/>
            <person name="Jetten M.S."/>
            <person name="Op den Camp H.J."/>
            <person name="Vuilleumier S."/>
            <person name="Bringel F."/>
            <person name="Dispirito A.A."/>
            <person name="Murrell J.C."/>
            <person name="Bruce D."/>
            <person name="Cheng J.F."/>
            <person name="Copeland A."/>
            <person name="Goodwin L."/>
            <person name="Hauser L."/>
            <person name="Lajus A."/>
            <person name="Land M.L."/>
            <person name="Lapidus A."/>
            <person name="Lucas S."/>
            <person name="Medigue C."/>
            <person name="Pitluck S."/>
            <person name="Woyke T."/>
            <person name="Zeytun A."/>
            <person name="Stein L.Y."/>
        </authorList>
    </citation>
    <scope>NUCLEOTIDE SEQUENCE [LARGE SCALE GENOMIC DNA]</scope>
    <source>
        <strain evidence="8 9">BG8</strain>
    </source>
</reference>
<feature type="transmembrane region" description="Helical" evidence="6">
    <location>
        <begin position="58"/>
        <end position="76"/>
    </location>
</feature>